<accession>A0A9W9QEE0</accession>
<reference evidence="2" key="2">
    <citation type="journal article" date="2023" name="IMA Fungus">
        <title>Comparative genomic study of the Penicillium genus elucidates a diverse pangenome and 15 lateral gene transfer events.</title>
        <authorList>
            <person name="Petersen C."/>
            <person name="Sorensen T."/>
            <person name="Nielsen M.R."/>
            <person name="Sondergaard T.E."/>
            <person name="Sorensen J.L."/>
            <person name="Fitzpatrick D.A."/>
            <person name="Frisvad J.C."/>
            <person name="Nielsen K.L."/>
        </authorList>
    </citation>
    <scope>NUCLEOTIDE SEQUENCE</scope>
    <source>
        <strain evidence="2">IBT 35673</strain>
    </source>
</reference>
<evidence type="ECO:0000313" key="2">
    <source>
        <dbReference type="EMBL" id="KAJ5334564.1"/>
    </source>
</evidence>
<keyword evidence="1" id="KW-0812">Transmembrane</keyword>
<keyword evidence="1" id="KW-1133">Transmembrane helix</keyword>
<dbReference type="AlphaFoldDB" id="A0A9W9QEE0"/>
<gene>
    <name evidence="2" type="ORF">N7452_006967</name>
</gene>
<name>A0A9W9QEE0_PENBR</name>
<organism evidence="2 3">
    <name type="scientific">Penicillium brevicompactum</name>
    <dbReference type="NCBI Taxonomy" id="5074"/>
    <lineage>
        <taxon>Eukaryota</taxon>
        <taxon>Fungi</taxon>
        <taxon>Dikarya</taxon>
        <taxon>Ascomycota</taxon>
        <taxon>Pezizomycotina</taxon>
        <taxon>Eurotiomycetes</taxon>
        <taxon>Eurotiomycetidae</taxon>
        <taxon>Eurotiales</taxon>
        <taxon>Aspergillaceae</taxon>
        <taxon>Penicillium</taxon>
    </lineage>
</organism>
<dbReference type="Proteomes" id="UP001147695">
    <property type="component" value="Unassembled WGS sequence"/>
</dbReference>
<proteinExistence type="predicted"/>
<reference evidence="2" key="1">
    <citation type="submission" date="2022-12" db="EMBL/GenBank/DDBJ databases">
        <authorList>
            <person name="Petersen C."/>
        </authorList>
    </citation>
    <scope>NUCLEOTIDE SEQUENCE</scope>
    <source>
        <strain evidence="2">IBT 35673</strain>
    </source>
</reference>
<comment type="caution">
    <text evidence="2">The sequence shown here is derived from an EMBL/GenBank/DDBJ whole genome shotgun (WGS) entry which is preliminary data.</text>
</comment>
<dbReference type="EMBL" id="JAPZBQ010000004">
    <property type="protein sequence ID" value="KAJ5334564.1"/>
    <property type="molecule type" value="Genomic_DNA"/>
</dbReference>
<sequence>MVGSGSTGGDDAYTGAVEIGGGSLMILTGLFHFMFFVIACCDLHSGDRDHHEVSEKQAVMI</sequence>
<protein>
    <recommendedName>
        <fullName evidence="4">Transmembrane protein</fullName>
    </recommendedName>
</protein>
<evidence type="ECO:0008006" key="4">
    <source>
        <dbReference type="Google" id="ProtNLM"/>
    </source>
</evidence>
<keyword evidence="1" id="KW-0472">Membrane</keyword>
<evidence type="ECO:0000256" key="1">
    <source>
        <dbReference type="SAM" id="Phobius"/>
    </source>
</evidence>
<feature type="transmembrane region" description="Helical" evidence="1">
    <location>
        <begin position="20"/>
        <end position="41"/>
    </location>
</feature>
<evidence type="ECO:0000313" key="3">
    <source>
        <dbReference type="Proteomes" id="UP001147695"/>
    </source>
</evidence>